<dbReference type="STRING" id="354355.SAMN05660816_02381"/>
<dbReference type="GO" id="GO:0016987">
    <property type="term" value="F:sigma factor activity"/>
    <property type="evidence" value="ECO:0007669"/>
    <property type="project" value="UniProtKB-KW"/>
</dbReference>
<evidence type="ECO:0000256" key="4">
    <source>
        <dbReference type="ARBA" id="ARBA00023163"/>
    </source>
</evidence>
<sequence length="199" mass="23308">MTEREIIEGLKGDLQCVFDRVFDEFFPQMQFFATRLIGDGEEARDIVNQVFLSLWNLRSRFETLVNIKAFLYITTRNHCFNYLRRRQRQQAGKKEYESRLAVIADEHNVELRMIESEVMQKIYDKIEELPNRCKQIFKLTYLEGLHAGEIAKQLNISTSTVTTQRHIAIKYLKAVLSEEDFLALLLLVDGGLSIIPHFC</sequence>
<gene>
    <name evidence="7" type="ORF">A4H97_29905</name>
</gene>
<dbReference type="PANTHER" id="PTHR43133:SF46">
    <property type="entry name" value="RNA POLYMERASE SIGMA-70 FACTOR ECF SUBFAMILY"/>
    <property type="match status" value="1"/>
</dbReference>
<keyword evidence="3" id="KW-0731">Sigma factor</keyword>
<keyword evidence="2" id="KW-0805">Transcription regulation</keyword>
<dbReference type="SUPFAM" id="SSF88946">
    <property type="entry name" value="Sigma2 domain of RNA polymerase sigma factors"/>
    <property type="match status" value="1"/>
</dbReference>
<reference evidence="8" key="1">
    <citation type="submission" date="2016-04" db="EMBL/GenBank/DDBJ databases">
        <authorList>
            <person name="Chen L."/>
            <person name="Zhuang W."/>
            <person name="Wang G."/>
        </authorList>
    </citation>
    <scope>NUCLEOTIDE SEQUENCE [LARGE SCALE GENOMIC DNA]</scope>
    <source>
        <strain evidence="8">17621</strain>
    </source>
</reference>
<dbReference type="EMBL" id="LVXG01000018">
    <property type="protein sequence ID" value="OQP48050.1"/>
    <property type="molecule type" value="Genomic_DNA"/>
</dbReference>
<keyword evidence="4" id="KW-0804">Transcription</keyword>
<dbReference type="NCBIfam" id="TIGR02985">
    <property type="entry name" value="Sig70_bacteroi1"/>
    <property type="match status" value="1"/>
</dbReference>
<dbReference type="InterPro" id="IPR013325">
    <property type="entry name" value="RNA_pol_sigma_r2"/>
</dbReference>
<feature type="domain" description="RNA polymerase sigma factor 70 region 4 type 2" evidence="6">
    <location>
        <begin position="120"/>
        <end position="169"/>
    </location>
</feature>
<comment type="caution">
    <text evidence="7">The sequence shown here is derived from an EMBL/GenBank/DDBJ whole genome shotgun (WGS) entry which is preliminary data.</text>
</comment>
<evidence type="ECO:0000313" key="8">
    <source>
        <dbReference type="Proteomes" id="UP000192610"/>
    </source>
</evidence>
<dbReference type="RefSeq" id="WP_165758930.1">
    <property type="nucleotide sequence ID" value="NZ_FOCZ01000004.1"/>
</dbReference>
<evidence type="ECO:0000313" key="7">
    <source>
        <dbReference type="EMBL" id="OQP48050.1"/>
    </source>
</evidence>
<accession>A0A1V9EPJ1</accession>
<dbReference type="Pfam" id="PF04542">
    <property type="entry name" value="Sigma70_r2"/>
    <property type="match status" value="1"/>
</dbReference>
<dbReference type="Proteomes" id="UP000192610">
    <property type="component" value="Unassembled WGS sequence"/>
</dbReference>
<dbReference type="GO" id="GO:0003677">
    <property type="term" value="F:DNA binding"/>
    <property type="evidence" value="ECO:0007669"/>
    <property type="project" value="InterPro"/>
</dbReference>
<protein>
    <recommendedName>
        <fullName evidence="9">RNA polymerase sigma-70 factor</fullName>
    </recommendedName>
</protein>
<name>A0A1V9EPJ1_9BACT</name>
<proteinExistence type="inferred from homology"/>
<dbReference type="InterPro" id="IPR013249">
    <property type="entry name" value="RNA_pol_sigma70_r4_t2"/>
</dbReference>
<evidence type="ECO:0008006" key="9">
    <source>
        <dbReference type="Google" id="ProtNLM"/>
    </source>
</evidence>
<dbReference type="Gene3D" id="1.10.10.10">
    <property type="entry name" value="Winged helix-like DNA-binding domain superfamily/Winged helix DNA-binding domain"/>
    <property type="match status" value="1"/>
</dbReference>
<evidence type="ECO:0000256" key="1">
    <source>
        <dbReference type="ARBA" id="ARBA00010641"/>
    </source>
</evidence>
<dbReference type="NCBIfam" id="TIGR02937">
    <property type="entry name" value="sigma70-ECF"/>
    <property type="match status" value="1"/>
</dbReference>
<dbReference type="InterPro" id="IPR014284">
    <property type="entry name" value="RNA_pol_sigma-70_dom"/>
</dbReference>
<dbReference type="SUPFAM" id="SSF88659">
    <property type="entry name" value="Sigma3 and sigma4 domains of RNA polymerase sigma factors"/>
    <property type="match status" value="1"/>
</dbReference>
<dbReference type="Pfam" id="PF08281">
    <property type="entry name" value="Sigma70_r4_2"/>
    <property type="match status" value="1"/>
</dbReference>
<dbReference type="PANTHER" id="PTHR43133">
    <property type="entry name" value="RNA POLYMERASE ECF-TYPE SIGMA FACTO"/>
    <property type="match status" value="1"/>
</dbReference>
<dbReference type="GO" id="GO:0006352">
    <property type="term" value="P:DNA-templated transcription initiation"/>
    <property type="evidence" value="ECO:0007669"/>
    <property type="project" value="InterPro"/>
</dbReference>
<organism evidence="7 8">
    <name type="scientific">Niastella yeongjuensis</name>
    <dbReference type="NCBI Taxonomy" id="354355"/>
    <lineage>
        <taxon>Bacteria</taxon>
        <taxon>Pseudomonadati</taxon>
        <taxon>Bacteroidota</taxon>
        <taxon>Chitinophagia</taxon>
        <taxon>Chitinophagales</taxon>
        <taxon>Chitinophagaceae</taxon>
        <taxon>Niastella</taxon>
    </lineage>
</organism>
<comment type="similarity">
    <text evidence="1">Belongs to the sigma-70 factor family. ECF subfamily.</text>
</comment>
<evidence type="ECO:0000256" key="2">
    <source>
        <dbReference type="ARBA" id="ARBA00023015"/>
    </source>
</evidence>
<evidence type="ECO:0000259" key="6">
    <source>
        <dbReference type="Pfam" id="PF08281"/>
    </source>
</evidence>
<dbReference type="InterPro" id="IPR013324">
    <property type="entry name" value="RNA_pol_sigma_r3/r4-like"/>
</dbReference>
<keyword evidence="8" id="KW-1185">Reference proteome</keyword>
<dbReference type="InterPro" id="IPR039425">
    <property type="entry name" value="RNA_pol_sigma-70-like"/>
</dbReference>
<dbReference type="InterPro" id="IPR036388">
    <property type="entry name" value="WH-like_DNA-bd_sf"/>
</dbReference>
<dbReference type="Gene3D" id="1.10.1740.10">
    <property type="match status" value="1"/>
</dbReference>
<dbReference type="InterPro" id="IPR014327">
    <property type="entry name" value="RNA_pol_sigma70_bacteroid"/>
</dbReference>
<feature type="domain" description="RNA polymerase sigma-70 region 2" evidence="5">
    <location>
        <begin position="24"/>
        <end position="88"/>
    </location>
</feature>
<evidence type="ECO:0000259" key="5">
    <source>
        <dbReference type="Pfam" id="PF04542"/>
    </source>
</evidence>
<dbReference type="AlphaFoldDB" id="A0A1V9EPJ1"/>
<evidence type="ECO:0000256" key="3">
    <source>
        <dbReference type="ARBA" id="ARBA00023082"/>
    </source>
</evidence>
<dbReference type="InterPro" id="IPR007627">
    <property type="entry name" value="RNA_pol_sigma70_r2"/>
</dbReference>